<evidence type="ECO:0000313" key="2">
    <source>
        <dbReference type="Proteomes" id="UP000268669"/>
    </source>
</evidence>
<accession>A0ABM7AGM0</accession>
<reference evidence="1" key="1">
    <citation type="submission" date="2018-11" db="EMBL/GenBank/DDBJ databases">
        <title>FDA dAtabase for Regulatory Grade micrObial Sequences (FDA-ARGOS): Supporting development and validation of Infectious Disease Dx tests.</title>
        <authorList>
            <person name="Bliska J."/>
            <person name="Cleland M.-M."/>
            <person name="Tallon L."/>
            <person name="Sadzewicz L."/>
            <person name="Zhao X."/>
            <person name="Vavikolanu K."/>
            <person name="Mehta A."/>
            <person name="Aluvathingal J."/>
            <person name="Nadendla S."/>
            <person name="Yan Y."/>
            <person name="Sichtig H."/>
        </authorList>
    </citation>
    <scope>NUCLEOTIDE SEQUENCE [LARGE SCALE GENOMIC DNA]</scope>
    <source>
        <strain evidence="1">FDAARGOS_581</strain>
    </source>
</reference>
<organism evidence="1 2">
    <name type="scientific">Yersinia pseudotuberculosis</name>
    <dbReference type="NCBI Taxonomy" id="633"/>
    <lineage>
        <taxon>Bacteria</taxon>
        <taxon>Pseudomonadati</taxon>
        <taxon>Pseudomonadota</taxon>
        <taxon>Gammaproteobacteria</taxon>
        <taxon>Enterobacterales</taxon>
        <taxon>Yersiniaceae</taxon>
        <taxon>Yersinia</taxon>
    </lineage>
</organism>
<sequence>MLTLLLLLLARITDLSQFTRCYATTLMTLDIKTYFKYKASIILAVIIPLLNLYAKKFRCPDVLTSVFCASTLA</sequence>
<evidence type="ECO:0000313" key="1">
    <source>
        <dbReference type="EMBL" id="AYW91316.1"/>
    </source>
</evidence>
<proteinExistence type="predicted"/>
<keyword evidence="2" id="KW-1185">Reference proteome</keyword>
<gene>
    <name evidence="1" type="ORF">EGX47_08280</name>
</gene>
<name>A0ABM7AGM0_YERPU</name>
<dbReference type="Proteomes" id="UP000268669">
    <property type="component" value="Chromosome"/>
</dbReference>
<dbReference type="EMBL" id="CP033713">
    <property type="protein sequence ID" value="AYW91316.1"/>
    <property type="molecule type" value="Genomic_DNA"/>
</dbReference>
<protein>
    <submittedName>
        <fullName evidence="1">Uncharacterized protein</fullName>
    </submittedName>
</protein>